<sequence>MKKVKIISIITLFLILLNACSPKNDNEETNDNVILDDTIKELQTIKETEQESKEDSTKEIETETESEKEIINEDIKLGKKISVNKDFNIYGTASDAKNKTKPTHLYKKGEYYIFKIVKDAINLSRDSKIPGGWANYEDLNIDVNSIPKEDFADNKSANKETDKETNNKDKNVSTSKNDIIKALENSNLSTKPNEWSYAYPANLDLLQKYNGYNKIGGSGKTLYLTFDNGYEYKNNTSRILDILNKNGVKATFFATGAFIKENPSVANRIANEGHNLANHTEKHLNQAKTAASDVYDDITTWETTAKKIIKSNKFAKLMRPPEGAYSETSLFLANKLGYKTIFWNFAYGDWDTSNQPNPSTSLKKLLNHNEDGSIILLHAVSDTNVEILEQYIKESQKQGYTFKLL</sequence>
<dbReference type="EMBL" id="AGEI01000021">
    <property type="protein sequence ID" value="EHR34015.1"/>
    <property type="molecule type" value="Genomic_DNA"/>
</dbReference>
<dbReference type="eggNOG" id="COG0726">
    <property type="taxonomic scope" value="Bacteria"/>
</dbReference>
<dbReference type="GO" id="GO:0016810">
    <property type="term" value="F:hydrolase activity, acting on carbon-nitrogen (but not peptide) bonds"/>
    <property type="evidence" value="ECO:0007669"/>
    <property type="project" value="InterPro"/>
</dbReference>
<dbReference type="PATRIC" id="fig|883114.3.peg.941"/>
<keyword evidence="2" id="KW-0732">Signal</keyword>
<dbReference type="GO" id="GO:0016020">
    <property type="term" value="C:membrane"/>
    <property type="evidence" value="ECO:0007669"/>
    <property type="project" value="TreeGrafter"/>
</dbReference>
<feature type="region of interest" description="Disordered" evidence="1">
    <location>
        <begin position="151"/>
        <end position="173"/>
    </location>
</feature>
<dbReference type="PROSITE" id="PS51677">
    <property type="entry name" value="NODB"/>
    <property type="match status" value="1"/>
</dbReference>
<feature type="region of interest" description="Disordered" evidence="1">
    <location>
        <begin position="47"/>
        <end position="66"/>
    </location>
</feature>
<evidence type="ECO:0000259" key="3">
    <source>
        <dbReference type="PROSITE" id="PS51677"/>
    </source>
</evidence>
<accession>H3NNP0</accession>
<feature type="domain" description="NodB homology" evidence="3">
    <location>
        <begin position="220"/>
        <end position="403"/>
    </location>
</feature>
<dbReference type="STRING" id="883114.HMPREF9709_00951"/>
<organism evidence="4 5">
    <name type="scientific">Helcococcus kunzii ATCC 51366</name>
    <dbReference type="NCBI Taxonomy" id="883114"/>
    <lineage>
        <taxon>Bacteria</taxon>
        <taxon>Bacillati</taxon>
        <taxon>Bacillota</taxon>
        <taxon>Tissierellia</taxon>
        <taxon>Tissierellales</taxon>
        <taxon>Peptoniphilaceae</taxon>
        <taxon>Helcococcus</taxon>
    </lineage>
</organism>
<dbReference type="Proteomes" id="UP000004191">
    <property type="component" value="Unassembled WGS sequence"/>
</dbReference>
<dbReference type="PANTHER" id="PTHR10587:SF78">
    <property type="entry name" value="PEPTIDOGLYCAN-N-ACETYLMURAMIC ACID DEACETYLASE PDAA"/>
    <property type="match status" value="1"/>
</dbReference>
<feature type="compositionally biased region" description="Basic and acidic residues" evidence="1">
    <location>
        <begin position="151"/>
        <end position="171"/>
    </location>
</feature>
<dbReference type="InterPro" id="IPR011330">
    <property type="entry name" value="Glyco_hydro/deAcase_b/a-brl"/>
</dbReference>
<dbReference type="InterPro" id="IPR002509">
    <property type="entry name" value="NODB_dom"/>
</dbReference>
<evidence type="ECO:0000256" key="1">
    <source>
        <dbReference type="SAM" id="MobiDB-lite"/>
    </source>
</evidence>
<evidence type="ECO:0000313" key="5">
    <source>
        <dbReference type="Proteomes" id="UP000004191"/>
    </source>
</evidence>
<dbReference type="HOGENOM" id="CLU_021264_12_0_9"/>
<comment type="caution">
    <text evidence="4">The sequence shown here is derived from an EMBL/GenBank/DDBJ whole genome shotgun (WGS) entry which is preliminary data.</text>
</comment>
<name>H3NNP0_9FIRM</name>
<reference evidence="4 5" key="1">
    <citation type="submission" date="2012-01" db="EMBL/GenBank/DDBJ databases">
        <title>The Genome Sequence of Helcococcus kunzii ATCC 51366.</title>
        <authorList>
            <consortium name="The Broad Institute Genome Sequencing Platform"/>
            <person name="Earl A."/>
            <person name="Ward D."/>
            <person name="Feldgarden M."/>
            <person name="Gevers D."/>
            <person name="Huys G."/>
            <person name="Young S.K."/>
            <person name="Zeng Q."/>
            <person name="Gargeya S."/>
            <person name="Fitzgerald M."/>
            <person name="Haas B."/>
            <person name="Abouelleil A."/>
            <person name="Alvarado L."/>
            <person name="Arachchi H.M."/>
            <person name="Berlin A."/>
            <person name="Chapman S.B."/>
            <person name="Gearin G."/>
            <person name="Goldberg J."/>
            <person name="Griggs A."/>
            <person name="Gujja S."/>
            <person name="Hansen M."/>
            <person name="Heiman D."/>
            <person name="Howarth C."/>
            <person name="Larimer J."/>
            <person name="Lui A."/>
            <person name="MacDonald P.J.P."/>
            <person name="McCowen C."/>
            <person name="Montmayeur A."/>
            <person name="Murphy C."/>
            <person name="Neiman D."/>
            <person name="Pearson M."/>
            <person name="Priest M."/>
            <person name="Roberts A."/>
            <person name="Saif S."/>
            <person name="Shea T."/>
            <person name="Sisk P."/>
            <person name="Stolte C."/>
            <person name="Sykes S."/>
            <person name="Wortman J."/>
            <person name="Nusbaum C."/>
            <person name="Birren B."/>
        </authorList>
    </citation>
    <scope>NUCLEOTIDE SEQUENCE [LARGE SCALE GENOMIC DNA]</scope>
    <source>
        <strain evidence="4 5">ATCC 51366</strain>
    </source>
</reference>
<dbReference type="GO" id="GO:0005975">
    <property type="term" value="P:carbohydrate metabolic process"/>
    <property type="evidence" value="ECO:0007669"/>
    <property type="project" value="InterPro"/>
</dbReference>
<proteinExistence type="predicted"/>
<evidence type="ECO:0000256" key="2">
    <source>
        <dbReference type="SAM" id="SignalP"/>
    </source>
</evidence>
<protein>
    <submittedName>
        <fullName evidence="4">Delta-lactam-biosynthetic de-N-acetylase</fullName>
    </submittedName>
</protein>
<dbReference type="Pfam" id="PF01522">
    <property type="entry name" value="Polysacc_deac_1"/>
    <property type="match status" value="1"/>
</dbReference>
<dbReference type="Gene3D" id="3.20.20.370">
    <property type="entry name" value="Glycoside hydrolase/deacetylase"/>
    <property type="match status" value="1"/>
</dbReference>
<dbReference type="GeneID" id="96999819"/>
<gene>
    <name evidence="4" type="ORF">HMPREF9709_00951</name>
</gene>
<dbReference type="PANTHER" id="PTHR10587">
    <property type="entry name" value="GLYCOSYL TRANSFERASE-RELATED"/>
    <property type="match status" value="1"/>
</dbReference>
<dbReference type="AlphaFoldDB" id="H3NNP0"/>
<keyword evidence="5" id="KW-1185">Reference proteome</keyword>
<dbReference type="RefSeq" id="WP_005398404.1">
    <property type="nucleotide sequence ID" value="NZ_JH601088.1"/>
</dbReference>
<dbReference type="InterPro" id="IPR050248">
    <property type="entry name" value="Polysacc_deacetylase_ArnD"/>
</dbReference>
<dbReference type="OrthoDB" id="9806342at2"/>
<dbReference type="SUPFAM" id="SSF88713">
    <property type="entry name" value="Glycoside hydrolase/deacetylase"/>
    <property type="match status" value="1"/>
</dbReference>
<feature type="chain" id="PRO_5038455378" evidence="2">
    <location>
        <begin position="24"/>
        <end position="405"/>
    </location>
</feature>
<feature type="signal peptide" evidence="2">
    <location>
        <begin position="1"/>
        <end position="23"/>
    </location>
</feature>
<evidence type="ECO:0000313" key="4">
    <source>
        <dbReference type="EMBL" id="EHR34015.1"/>
    </source>
</evidence>